<gene>
    <name evidence="6" type="ORF">QR98_0005570</name>
</gene>
<comment type="subcellular location">
    <subcellularLocation>
        <location evidence="1">Membrane</location>
    </subcellularLocation>
</comment>
<dbReference type="AlphaFoldDB" id="A0A131ZVP0"/>
<evidence type="ECO:0000256" key="3">
    <source>
        <dbReference type="ARBA" id="ARBA00022989"/>
    </source>
</evidence>
<accession>A0A131ZVP0</accession>
<dbReference type="GO" id="GO:0017046">
    <property type="term" value="F:peptide hormone binding"/>
    <property type="evidence" value="ECO:0007669"/>
    <property type="project" value="TreeGrafter"/>
</dbReference>
<evidence type="ECO:0000259" key="5">
    <source>
        <dbReference type="Pfam" id="PF01094"/>
    </source>
</evidence>
<protein>
    <submittedName>
        <fullName evidence="6">Atrial natriuretic peptide clearance receptor-like protein 1</fullName>
    </submittedName>
</protein>
<dbReference type="VEuPathDB" id="VectorBase:SSCA005341"/>
<dbReference type="GO" id="GO:0007165">
    <property type="term" value="P:signal transduction"/>
    <property type="evidence" value="ECO:0007669"/>
    <property type="project" value="TreeGrafter"/>
</dbReference>
<keyword evidence="3" id="KW-1133">Transmembrane helix</keyword>
<dbReference type="Proteomes" id="UP000616769">
    <property type="component" value="Unassembled WGS sequence"/>
</dbReference>
<keyword evidence="6" id="KW-0675">Receptor</keyword>
<dbReference type="Pfam" id="PF01094">
    <property type="entry name" value="ANF_receptor"/>
    <property type="match status" value="1"/>
</dbReference>
<evidence type="ECO:0000313" key="6">
    <source>
        <dbReference type="EMBL" id="KPM02150.1"/>
    </source>
</evidence>
<dbReference type="SUPFAM" id="SSF53822">
    <property type="entry name" value="Periplasmic binding protein-like I"/>
    <property type="match status" value="1"/>
</dbReference>
<reference evidence="6 7" key="1">
    <citation type="journal article" date="2015" name="Parasit. Vectors">
        <title>Draft genome of the scabies mite.</title>
        <authorList>
            <person name="Rider S.D.Jr."/>
            <person name="Morgan M.S."/>
            <person name="Arlian L.G."/>
        </authorList>
    </citation>
    <scope>NUCLEOTIDE SEQUENCE [LARGE SCALE GENOMIC DNA]</scope>
    <source>
        <strain evidence="6">Arlian Lab</strain>
    </source>
</reference>
<evidence type="ECO:0000256" key="4">
    <source>
        <dbReference type="ARBA" id="ARBA00023136"/>
    </source>
</evidence>
<evidence type="ECO:0000256" key="2">
    <source>
        <dbReference type="ARBA" id="ARBA00022692"/>
    </source>
</evidence>
<dbReference type="GO" id="GO:0016020">
    <property type="term" value="C:membrane"/>
    <property type="evidence" value="ECO:0007669"/>
    <property type="project" value="UniProtKB-SubCell"/>
</dbReference>
<organism evidence="6 7">
    <name type="scientific">Sarcoptes scabiei</name>
    <name type="common">Itch mite</name>
    <name type="synonym">Acarus scabiei</name>
    <dbReference type="NCBI Taxonomy" id="52283"/>
    <lineage>
        <taxon>Eukaryota</taxon>
        <taxon>Metazoa</taxon>
        <taxon>Ecdysozoa</taxon>
        <taxon>Arthropoda</taxon>
        <taxon>Chelicerata</taxon>
        <taxon>Arachnida</taxon>
        <taxon>Acari</taxon>
        <taxon>Acariformes</taxon>
        <taxon>Sarcoptiformes</taxon>
        <taxon>Astigmata</taxon>
        <taxon>Psoroptidia</taxon>
        <taxon>Sarcoptoidea</taxon>
        <taxon>Sarcoptidae</taxon>
        <taxon>Sarcoptinae</taxon>
        <taxon>Sarcoptes</taxon>
    </lineage>
</organism>
<proteinExistence type="predicted"/>
<evidence type="ECO:0000313" key="7">
    <source>
        <dbReference type="Proteomes" id="UP000616769"/>
    </source>
</evidence>
<dbReference type="InterPro" id="IPR028082">
    <property type="entry name" value="Peripla_BP_I"/>
</dbReference>
<name>A0A131ZVP0_SARSC</name>
<keyword evidence="2" id="KW-0812">Transmembrane</keyword>
<dbReference type="InterPro" id="IPR001828">
    <property type="entry name" value="ANF_lig-bd_rcpt"/>
</dbReference>
<dbReference type="EMBL" id="JXLN01001104">
    <property type="protein sequence ID" value="KPM02150.1"/>
    <property type="molecule type" value="Genomic_DNA"/>
</dbReference>
<evidence type="ECO:0000256" key="1">
    <source>
        <dbReference type="ARBA" id="ARBA00004370"/>
    </source>
</evidence>
<comment type="caution">
    <text evidence="6">The sequence shown here is derived from an EMBL/GenBank/DDBJ whole genome shotgun (WGS) entry which is preliminary data.</text>
</comment>
<dbReference type="GO" id="GO:0038023">
    <property type="term" value="F:signaling receptor activity"/>
    <property type="evidence" value="ECO:0007669"/>
    <property type="project" value="TreeGrafter"/>
</dbReference>
<feature type="domain" description="Receptor ligand binding region" evidence="5">
    <location>
        <begin position="28"/>
        <end position="124"/>
    </location>
</feature>
<sequence length="131" mass="14724">MDHSNVTLLLLMSDQSELPVEYELVKATLQLSLEDLRPKYPRINFNLLTRKDPRKCFNNVMAGMAAEYYYLDRINAIIGPICSKGLDSVARLASHWNLPLITAGGVGVEFSNKNTFKSLTRLSFSLGFVLI</sequence>
<dbReference type="OrthoDB" id="1890790at2759"/>
<dbReference type="PANTHER" id="PTHR44755:SF8">
    <property type="entry name" value="RECEPTOR LIGAND BINDING REGION DOMAIN-CONTAINING PROTEIN"/>
    <property type="match status" value="1"/>
</dbReference>
<dbReference type="PANTHER" id="PTHR44755">
    <property type="entry name" value="NATRIURETIC PEPTIDE RECEPTOR 3-RELATED"/>
    <property type="match status" value="1"/>
</dbReference>
<dbReference type="InterPro" id="IPR052612">
    <property type="entry name" value="ANP_Clearance_Receptor"/>
</dbReference>
<dbReference type="Gene3D" id="3.40.50.2300">
    <property type="match status" value="1"/>
</dbReference>
<keyword evidence="4" id="KW-0472">Membrane</keyword>